<dbReference type="Pfam" id="PF13412">
    <property type="entry name" value="HTH_24"/>
    <property type="match status" value="1"/>
</dbReference>
<dbReference type="Proteomes" id="UP000887116">
    <property type="component" value="Unassembled WGS sequence"/>
</dbReference>
<dbReference type="EMBL" id="BMAO01018851">
    <property type="protein sequence ID" value="GFR26602.1"/>
    <property type="molecule type" value="Genomic_DNA"/>
</dbReference>
<gene>
    <name evidence="1" type="ORF">TNCT_602931</name>
</gene>
<accession>A0A8X6LZN8</accession>
<reference evidence="1" key="1">
    <citation type="submission" date="2020-07" db="EMBL/GenBank/DDBJ databases">
        <title>Multicomponent nature underlies the extraordinary mechanical properties of spider dragline silk.</title>
        <authorList>
            <person name="Kono N."/>
            <person name="Nakamura H."/>
            <person name="Mori M."/>
            <person name="Yoshida Y."/>
            <person name="Ohtoshi R."/>
            <person name="Malay A.D."/>
            <person name="Moran D.A.P."/>
            <person name="Tomita M."/>
            <person name="Numata K."/>
            <person name="Arakawa K."/>
        </authorList>
    </citation>
    <scope>NUCLEOTIDE SEQUENCE</scope>
</reference>
<dbReference type="OrthoDB" id="616263at2759"/>
<keyword evidence="2" id="KW-1185">Reference proteome</keyword>
<protein>
    <submittedName>
        <fullName evidence="1">Uncharacterized protein</fullName>
    </submittedName>
</protein>
<dbReference type="AlphaFoldDB" id="A0A8X6LZN8"/>
<dbReference type="InterPro" id="IPR036388">
    <property type="entry name" value="WH-like_DNA-bd_sf"/>
</dbReference>
<proteinExistence type="predicted"/>
<evidence type="ECO:0000313" key="2">
    <source>
        <dbReference type="Proteomes" id="UP000887116"/>
    </source>
</evidence>
<dbReference type="Gene3D" id="1.10.10.10">
    <property type="entry name" value="Winged helix-like DNA-binding domain superfamily/Winged helix DNA-binding domain"/>
    <property type="match status" value="1"/>
</dbReference>
<name>A0A8X6LZN8_TRICU</name>
<sequence length="74" mass="8465">MVITLYQKQHAKGDFNGSEIMILMREMKDVEDAELQAILDEDEFLSQNQMAAMLNVAKQTISARLKAMEKTQKC</sequence>
<comment type="caution">
    <text evidence="1">The sequence shown here is derived from an EMBL/GenBank/DDBJ whole genome shotgun (WGS) entry which is preliminary data.</text>
</comment>
<organism evidence="1 2">
    <name type="scientific">Trichonephila clavata</name>
    <name type="common">Joro spider</name>
    <name type="synonym">Nephila clavata</name>
    <dbReference type="NCBI Taxonomy" id="2740835"/>
    <lineage>
        <taxon>Eukaryota</taxon>
        <taxon>Metazoa</taxon>
        <taxon>Ecdysozoa</taxon>
        <taxon>Arthropoda</taxon>
        <taxon>Chelicerata</taxon>
        <taxon>Arachnida</taxon>
        <taxon>Araneae</taxon>
        <taxon>Araneomorphae</taxon>
        <taxon>Entelegynae</taxon>
        <taxon>Araneoidea</taxon>
        <taxon>Nephilidae</taxon>
        <taxon>Trichonephila</taxon>
    </lineage>
</organism>
<evidence type="ECO:0000313" key="1">
    <source>
        <dbReference type="EMBL" id="GFR26602.1"/>
    </source>
</evidence>